<dbReference type="InterPro" id="IPR039424">
    <property type="entry name" value="SBP_5"/>
</dbReference>
<evidence type="ECO:0000256" key="3">
    <source>
        <dbReference type="ARBA" id="ARBA00022729"/>
    </source>
</evidence>
<evidence type="ECO:0000256" key="4">
    <source>
        <dbReference type="SAM" id="SignalP"/>
    </source>
</evidence>
<dbReference type="Proteomes" id="UP000553193">
    <property type="component" value="Unassembled WGS sequence"/>
</dbReference>
<feature type="signal peptide" evidence="4">
    <location>
        <begin position="1"/>
        <end position="27"/>
    </location>
</feature>
<name>A0A840ACS5_9PROT</name>
<dbReference type="GO" id="GO:0030288">
    <property type="term" value="C:outer membrane-bounded periplasmic space"/>
    <property type="evidence" value="ECO:0007669"/>
    <property type="project" value="UniProtKB-ARBA"/>
</dbReference>
<reference evidence="6 7" key="1">
    <citation type="submission" date="2020-08" db="EMBL/GenBank/DDBJ databases">
        <title>Genomic Encyclopedia of Type Strains, Phase IV (KMG-IV): sequencing the most valuable type-strain genomes for metagenomic binning, comparative biology and taxonomic classification.</title>
        <authorList>
            <person name="Goeker M."/>
        </authorList>
    </citation>
    <scope>NUCLEOTIDE SEQUENCE [LARGE SCALE GENOMIC DNA]</scope>
    <source>
        <strain evidence="6 7">DSM 19979</strain>
    </source>
</reference>
<dbReference type="InterPro" id="IPR000914">
    <property type="entry name" value="SBP_5_dom"/>
</dbReference>
<dbReference type="InterPro" id="IPR030678">
    <property type="entry name" value="Peptide/Ni-bd"/>
</dbReference>
<keyword evidence="7" id="KW-1185">Reference proteome</keyword>
<proteinExistence type="inferred from homology"/>
<dbReference type="RefSeq" id="WP_184383814.1">
    <property type="nucleotide sequence ID" value="NZ_JACIDJ010000003.1"/>
</dbReference>
<evidence type="ECO:0000313" key="6">
    <source>
        <dbReference type="EMBL" id="MBB3898722.1"/>
    </source>
</evidence>
<dbReference type="GO" id="GO:1904680">
    <property type="term" value="F:peptide transmembrane transporter activity"/>
    <property type="evidence" value="ECO:0007669"/>
    <property type="project" value="TreeGrafter"/>
</dbReference>
<dbReference type="Gene3D" id="3.10.105.10">
    <property type="entry name" value="Dipeptide-binding Protein, Domain 3"/>
    <property type="match status" value="1"/>
</dbReference>
<dbReference type="PIRSF" id="PIRSF002741">
    <property type="entry name" value="MppA"/>
    <property type="match status" value="1"/>
</dbReference>
<accession>A0A840ACS5</accession>
<dbReference type="Gene3D" id="3.40.190.10">
    <property type="entry name" value="Periplasmic binding protein-like II"/>
    <property type="match status" value="1"/>
</dbReference>
<feature type="domain" description="Solute-binding protein family 5" evidence="5">
    <location>
        <begin position="75"/>
        <end position="447"/>
    </location>
</feature>
<dbReference type="GO" id="GO:0015833">
    <property type="term" value="P:peptide transport"/>
    <property type="evidence" value="ECO:0007669"/>
    <property type="project" value="TreeGrafter"/>
</dbReference>
<dbReference type="GO" id="GO:0043190">
    <property type="term" value="C:ATP-binding cassette (ABC) transporter complex"/>
    <property type="evidence" value="ECO:0007669"/>
    <property type="project" value="InterPro"/>
</dbReference>
<evidence type="ECO:0000256" key="1">
    <source>
        <dbReference type="ARBA" id="ARBA00004418"/>
    </source>
</evidence>
<evidence type="ECO:0000313" key="7">
    <source>
        <dbReference type="Proteomes" id="UP000553193"/>
    </source>
</evidence>
<comment type="subcellular location">
    <subcellularLocation>
        <location evidence="1">Periplasm</location>
    </subcellularLocation>
</comment>
<comment type="similarity">
    <text evidence="2">Belongs to the bacterial solute-binding protein 5 family.</text>
</comment>
<dbReference type="AlphaFoldDB" id="A0A840ACS5"/>
<protein>
    <submittedName>
        <fullName evidence="6">Peptide/nickel transport system substrate-binding protein</fullName>
    </submittedName>
</protein>
<organism evidence="6 7">
    <name type="scientific">Roseococcus suduntuyensis</name>
    <dbReference type="NCBI Taxonomy" id="455361"/>
    <lineage>
        <taxon>Bacteria</taxon>
        <taxon>Pseudomonadati</taxon>
        <taxon>Pseudomonadota</taxon>
        <taxon>Alphaproteobacteria</taxon>
        <taxon>Acetobacterales</taxon>
        <taxon>Roseomonadaceae</taxon>
        <taxon>Roseococcus</taxon>
    </lineage>
</organism>
<dbReference type="EMBL" id="JACIDJ010000003">
    <property type="protein sequence ID" value="MBB3898722.1"/>
    <property type="molecule type" value="Genomic_DNA"/>
</dbReference>
<feature type="chain" id="PRO_5032478497" evidence="4">
    <location>
        <begin position="28"/>
        <end position="535"/>
    </location>
</feature>
<dbReference type="SUPFAM" id="SSF53850">
    <property type="entry name" value="Periplasmic binding protein-like II"/>
    <property type="match status" value="1"/>
</dbReference>
<gene>
    <name evidence="6" type="ORF">GGQ83_002165</name>
</gene>
<dbReference type="Pfam" id="PF00496">
    <property type="entry name" value="SBP_bac_5"/>
    <property type="match status" value="1"/>
</dbReference>
<keyword evidence="3 4" id="KW-0732">Signal</keyword>
<dbReference type="PANTHER" id="PTHR30290">
    <property type="entry name" value="PERIPLASMIC BINDING COMPONENT OF ABC TRANSPORTER"/>
    <property type="match status" value="1"/>
</dbReference>
<evidence type="ECO:0000256" key="2">
    <source>
        <dbReference type="ARBA" id="ARBA00005695"/>
    </source>
</evidence>
<sequence>MKSFWQRATLGGLAAMGLALVAGQAQAQPRNQITIMREIDADRYDPARSTALAAGEVITMLSDTLVSMDYDMRTIRPGLAERWDVSEDGLSYTFHLRQGVTFCDGTPFTAEAMAFSLNRWIGRTTPRVTSPVAWRAGDVKEIRASGPHTLVYELNRPHSELLPNLAQFFASALDPAAVERLGDNFGVQGFNGTGPFCWESWTPRNQLVLTRHPNYRWGPPVMQNQGPAHVERIVWRVIPEAASRVAALQSNQADLTQYIPDAFIESLRRVPTITINTQPNYLWDTYLGFKVDRPVANDIAIRRAFHMAVDRPAMVRAVWSGNARPARGIINPTALDYYEAGDQGVPAFDQAAARRMLDEAGWRMGSDGVRVKDGQRATLTLFAINNLVNQRLGEIIQQAVRQVGIELRVQLFDATVAWGRLASQDFDVLFLSYPYISANDALNLYWHSRSRPTPNRMNWNDPQTDAWLEEGRSATDPAVRARAMADLQRQLNESSAWMNIAHNNLNLFSTRRVEGARAHGLYGIAIYKGLDLRVR</sequence>
<comment type="caution">
    <text evidence="6">The sequence shown here is derived from an EMBL/GenBank/DDBJ whole genome shotgun (WGS) entry which is preliminary data.</text>
</comment>
<evidence type="ECO:0000259" key="5">
    <source>
        <dbReference type="Pfam" id="PF00496"/>
    </source>
</evidence>
<dbReference type="PANTHER" id="PTHR30290:SF38">
    <property type="entry name" value="D,D-DIPEPTIDE-BINDING PERIPLASMIC PROTEIN DDPA-RELATED"/>
    <property type="match status" value="1"/>
</dbReference>